<feature type="compositionally biased region" description="Low complexity" evidence="7">
    <location>
        <begin position="64"/>
        <end position="90"/>
    </location>
</feature>
<feature type="compositionally biased region" description="Polar residues" evidence="7">
    <location>
        <begin position="29"/>
        <end position="47"/>
    </location>
</feature>
<dbReference type="OrthoDB" id="19439at2759"/>
<organism evidence="8 9">
    <name type="scientific">Lophiotrema nucula</name>
    <dbReference type="NCBI Taxonomy" id="690887"/>
    <lineage>
        <taxon>Eukaryota</taxon>
        <taxon>Fungi</taxon>
        <taxon>Dikarya</taxon>
        <taxon>Ascomycota</taxon>
        <taxon>Pezizomycotina</taxon>
        <taxon>Dothideomycetes</taxon>
        <taxon>Pleosporomycetidae</taxon>
        <taxon>Pleosporales</taxon>
        <taxon>Lophiotremataceae</taxon>
        <taxon>Lophiotrema</taxon>
    </lineage>
</organism>
<dbReference type="AlphaFoldDB" id="A0A6A5ZQS9"/>
<keyword evidence="5" id="KW-0687">Ribonucleoprotein</keyword>
<dbReference type="PANTHER" id="PTHR13477:SF0">
    <property type="entry name" value="LARGE RIBOSOMAL SUBUNIT PROTEIN ML49"/>
    <property type="match status" value="1"/>
</dbReference>
<dbReference type="Pfam" id="PF05046">
    <property type="entry name" value="Img2"/>
    <property type="match status" value="1"/>
</dbReference>
<dbReference type="Gene3D" id="3.30.780.10">
    <property type="entry name" value="SUI1-like domain"/>
    <property type="match status" value="1"/>
</dbReference>
<evidence type="ECO:0000256" key="7">
    <source>
        <dbReference type="SAM" id="MobiDB-lite"/>
    </source>
</evidence>
<evidence type="ECO:0000313" key="9">
    <source>
        <dbReference type="Proteomes" id="UP000799770"/>
    </source>
</evidence>
<feature type="compositionally biased region" description="Pro residues" evidence="7">
    <location>
        <begin position="54"/>
        <end position="63"/>
    </location>
</feature>
<evidence type="ECO:0000256" key="1">
    <source>
        <dbReference type="ARBA" id="ARBA00004173"/>
    </source>
</evidence>
<evidence type="ECO:0000256" key="6">
    <source>
        <dbReference type="ARBA" id="ARBA00035191"/>
    </source>
</evidence>
<keyword evidence="9" id="KW-1185">Reference proteome</keyword>
<dbReference type="PANTHER" id="PTHR13477">
    <property type="entry name" value="MITOCHONDRIAL 39S RIBOSOMAL PROTEIN L49"/>
    <property type="match status" value="1"/>
</dbReference>
<proteinExistence type="inferred from homology"/>
<keyword evidence="4" id="KW-0496">Mitochondrion</keyword>
<gene>
    <name evidence="8" type="ORF">BDV96DRAFT_562392</name>
</gene>
<keyword evidence="3 8" id="KW-0689">Ribosomal protein</keyword>
<dbReference type="Proteomes" id="UP000799770">
    <property type="component" value="Unassembled WGS sequence"/>
</dbReference>
<feature type="compositionally biased region" description="Low complexity" evidence="7">
    <location>
        <begin position="120"/>
        <end position="140"/>
    </location>
</feature>
<dbReference type="InterPro" id="IPR007740">
    <property type="entry name" value="Ribosomal_mL49"/>
</dbReference>
<name>A0A6A5ZQS9_9PLEO</name>
<protein>
    <recommendedName>
        <fullName evidence="6">Large ribosomal subunit protein mL49</fullName>
    </recommendedName>
</protein>
<dbReference type="GO" id="GO:0005762">
    <property type="term" value="C:mitochondrial large ribosomal subunit"/>
    <property type="evidence" value="ECO:0007669"/>
    <property type="project" value="TreeGrafter"/>
</dbReference>
<evidence type="ECO:0000313" key="8">
    <source>
        <dbReference type="EMBL" id="KAF2121819.1"/>
    </source>
</evidence>
<dbReference type="GO" id="GO:0006412">
    <property type="term" value="P:translation"/>
    <property type="evidence" value="ECO:0007669"/>
    <property type="project" value="InterPro"/>
</dbReference>
<comment type="similarity">
    <text evidence="2">Belongs to the mitochondrion-specific ribosomal protein mL49 family.</text>
</comment>
<evidence type="ECO:0000256" key="2">
    <source>
        <dbReference type="ARBA" id="ARBA00005677"/>
    </source>
</evidence>
<dbReference type="EMBL" id="ML977311">
    <property type="protein sequence ID" value="KAF2121819.1"/>
    <property type="molecule type" value="Genomic_DNA"/>
</dbReference>
<feature type="compositionally biased region" description="Polar residues" evidence="7">
    <location>
        <begin position="96"/>
        <end position="117"/>
    </location>
</feature>
<comment type="subcellular location">
    <subcellularLocation>
        <location evidence="1">Mitochondrion</location>
    </subcellularLocation>
</comment>
<evidence type="ECO:0000256" key="5">
    <source>
        <dbReference type="ARBA" id="ARBA00023274"/>
    </source>
</evidence>
<evidence type="ECO:0000256" key="4">
    <source>
        <dbReference type="ARBA" id="ARBA00023128"/>
    </source>
</evidence>
<dbReference type="PRINTS" id="PR01217">
    <property type="entry name" value="PRICHEXTENSN"/>
</dbReference>
<dbReference type="GO" id="GO:0003735">
    <property type="term" value="F:structural constituent of ribosome"/>
    <property type="evidence" value="ECO:0007669"/>
    <property type="project" value="InterPro"/>
</dbReference>
<sequence length="284" mass="30229">MASLKPFLPLLRPLGGSRLAASRHVLRFSTASRWRSDESSPATSRAQASKPSTTIPPIPPTAPSTPKEASRAADLAAAEAATDADSAQPAAPKPTLPSQRSKSSKPASPTQGTTPGTSLPADQAAVEAAPDADSAQAPAPKRVFPSKRPRSDKPGNSNKPGKGANPEAPSKAAQQLSAPNVVKPKVPRRKGPAPMKISLPPARYHVAKSSKHNYPIYTDYKRGGNLHLTLIRKITGDLSALRDELKIYLNKNEGDVKVNQLTKQVIVKGHHVTEVQQFLRERGM</sequence>
<evidence type="ECO:0000256" key="3">
    <source>
        <dbReference type="ARBA" id="ARBA00022980"/>
    </source>
</evidence>
<reference evidence="8" key="1">
    <citation type="journal article" date="2020" name="Stud. Mycol.">
        <title>101 Dothideomycetes genomes: a test case for predicting lifestyles and emergence of pathogens.</title>
        <authorList>
            <person name="Haridas S."/>
            <person name="Albert R."/>
            <person name="Binder M."/>
            <person name="Bloem J."/>
            <person name="Labutti K."/>
            <person name="Salamov A."/>
            <person name="Andreopoulos B."/>
            <person name="Baker S."/>
            <person name="Barry K."/>
            <person name="Bills G."/>
            <person name="Bluhm B."/>
            <person name="Cannon C."/>
            <person name="Castanera R."/>
            <person name="Culley D."/>
            <person name="Daum C."/>
            <person name="Ezra D."/>
            <person name="Gonzalez J."/>
            <person name="Henrissat B."/>
            <person name="Kuo A."/>
            <person name="Liang C."/>
            <person name="Lipzen A."/>
            <person name="Lutzoni F."/>
            <person name="Magnuson J."/>
            <person name="Mondo S."/>
            <person name="Nolan M."/>
            <person name="Ohm R."/>
            <person name="Pangilinan J."/>
            <person name="Park H.-J."/>
            <person name="Ramirez L."/>
            <person name="Alfaro M."/>
            <person name="Sun H."/>
            <person name="Tritt A."/>
            <person name="Yoshinaga Y."/>
            <person name="Zwiers L.-H."/>
            <person name="Turgeon B."/>
            <person name="Goodwin S."/>
            <person name="Spatafora J."/>
            <person name="Crous P."/>
            <person name="Grigoriev I."/>
        </authorList>
    </citation>
    <scope>NUCLEOTIDE SEQUENCE</scope>
    <source>
        <strain evidence="8">CBS 627.86</strain>
    </source>
</reference>
<feature type="region of interest" description="Disordered" evidence="7">
    <location>
        <begin position="29"/>
        <end position="198"/>
    </location>
</feature>
<accession>A0A6A5ZQS9</accession>